<dbReference type="Proteomes" id="UP000078561">
    <property type="component" value="Unassembled WGS sequence"/>
</dbReference>
<dbReference type="OMA" id="MIRRITM"/>
<keyword evidence="2" id="KW-1185">Reference proteome</keyword>
<proteinExistence type="predicted"/>
<dbReference type="EMBL" id="LT553140">
    <property type="protein sequence ID" value="SAM00096.1"/>
    <property type="molecule type" value="Genomic_DNA"/>
</dbReference>
<accession>A0A168N9K1</accession>
<evidence type="ECO:0000313" key="2">
    <source>
        <dbReference type="Proteomes" id="UP000078561"/>
    </source>
</evidence>
<dbReference type="AlphaFoldDB" id="A0A168N9K1"/>
<dbReference type="OrthoDB" id="2426083at2759"/>
<dbReference type="InParanoid" id="A0A168N9K1"/>
<protein>
    <submittedName>
        <fullName evidence="1">Uncharacterized protein</fullName>
    </submittedName>
</protein>
<evidence type="ECO:0000313" key="1">
    <source>
        <dbReference type="EMBL" id="SAM00096.1"/>
    </source>
</evidence>
<name>A0A168N9K1_ABSGL</name>
<gene>
    <name evidence="1" type="primary">ABSGL_05771.1 scaffold 7482</name>
</gene>
<reference evidence="1" key="1">
    <citation type="submission" date="2016-04" db="EMBL/GenBank/DDBJ databases">
        <authorList>
            <person name="Evans L.H."/>
            <person name="Alamgir A."/>
            <person name="Owens N."/>
            <person name="Weber N.D."/>
            <person name="Virtaneva K."/>
            <person name="Barbian K."/>
            <person name="Babar A."/>
            <person name="Rosenke K."/>
        </authorList>
    </citation>
    <scope>NUCLEOTIDE SEQUENCE [LARGE SCALE GENOMIC DNA]</scope>
    <source>
        <strain evidence="1">CBS 101.48</strain>
    </source>
</reference>
<sequence length="279" mass="31349">MSLVQHNAKLNFSKSVALTLTGQAPPPLLKTHLAAHGITRWYSQDDPDPLIYLGIPVLYNRRQRNTFMDKLTLTVKHHTGIHRSRQLSILCQATVLNTLVLYKIWHSLRFLPVSHQQLQCLRSVLVQFTSRQNFPAIGYAKLIQTKQYGGLGLLDPFNQLLALQVLILRSLLSPLVIMPPIHQILAGFVRKQSHQADPAIPFFMPNSGGTFTAACRRKPTFIAVCPRSSHPLSALFFPSALKIPITLCSYARSNPFFGLPLCKNFLPSQSIAHKVKHKH</sequence>
<organism evidence="1">
    <name type="scientific">Absidia glauca</name>
    <name type="common">Pin mould</name>
    <dbReference type="NCBI Taxonomy" id="4829"/>
    <lineage>
        <taxon>Eukaryota</taxon>
        <taxon>Fungi</taxon>
        <taxon>Fungi incertae sedis</taxon>
        <taxon>Mucoromycota</taxon>
        <taxon>Mucoromycotina</taxon>
        <taxon>Mucoromycetes</taxon>
        <taxon>Mucorales</taxon>
        <taxon>Cunninghamellaceae</taxon>
        <taxon>Absidia</taxon>
    </lineage>
</organism>